<sequence length="875" mass="97823">MRRLSWLLSPGLVHGRYSCKSRVNPARFYSDPSFHKASGPLMHYRNLVDQGKLQHDPYQERVASELEKLCGRLEKYEQDMEEYHAKLAMWEEKRELERRRLLMEEAEQKQEGGLWTSVNKKRNGLLERWMFQRKPENVEPGVGKWVSYLNRERKLDSVVGRRPTLPPSPKGLYIYGNVGSGKTMLMDMFFAATDGTVKQRRRLHFHEAMLKINEHMHRTWKNQVEEKSLQSSISSWIMNLPFDVKVKEWLAAEERYKKEVQMKNILPAVADKFLVDQQADRRGASVLCFDEIQTVDVFAVVALSGILSRLLNTGTVLVATSNRAPKDLNQDGMQREIFLKLVAKLEERCEIVPIESETDYRRLIAQTSEDQVHYFWPLDTTAVKEFENMWREATGELGGKITSTTIPVMFGRTLVVPESCIGVARFTFEYLCGQPVGAADYIAVAQHFHTVFISDIPVMSMQIRDKARRFITLIDELYNHHCLLICSAASSVEDLFQGTEEGTLFDLESFQFETEIEGGKLRRNVLAEGNVGSGGAPAGIVSMLSGQEEMFSFRRAYVSSAEGVGIVGVPEEEGALKKKKGGLKLKIKVKNMSLRRLISGGVAGAISRTAVAPLETIRTHLMVGSSGNSSTEVFHNIMKTDGWKGLFRGNLVNVIRVAPSKAIELFVYDTVNKNLSPKPGEQAKLPVPASLVAGACAGVSSTLCTYPLELIKTRLTIQRGVYKGIVDAFVKILREEGPGELYRGLAPSLIGVIPYAATNYFAYDTLRKAYRKAFKQEKIGNIETLLIGSAAGAISSSATFPLEVARKHMQVGAVSGRQVYKNVMHALASILEHEGIPGLYKGLGPSCLKLVPAAGISFMCYEACKRILVEEDEEA</sequence>
<evidence type="ECO:0000256" key="10">
    <source>
        <dbReference type="ARBA" id="ARBA00022792"/>
    </source>
</evidence>
<dbReference type="GO" id="GO:0005524">
    <property type="term" value="F:ATP binding"/>
    <property type="evidence" value="ECO:0007669"/>
    <property type="project" value="UniProtKB-KW"/>
</dbReference>
<proteinExistence type="inferred from homology"/>
<evidence type="ECO:0000256" key="7">
    <source>
        <dbReference type="ARBA" id="ARBA00022737"/>
    </source>
</evidence>
<evidence type="ECO:0000256" key="6">
    <source>
        <dbReference type="ARBA" id="ARBA00022692"/>
    </source>
</evidence>
<evidence type="ECO:0000256" key="11">
    <source>
        <dbReference type="ARBA" id="ARBA00022840"/>
    </source>
</evidence>
<evidence type="ECO:0000256" key="13">
    <source>
        <dbReference type="ARBA" id="ARBA00023128"/>
    </source>
</evidence>
<evidence type="ECO:0000256" key="2">
    <source>
        <dbReference type="ARBA" id="ARBA00004478"/>
    </source>
</evidence>
<evidence type="ECO:0000256" key="5">
    <source>
        <dbReference type="ARBA" id="ARBA00022448"/>
    </source>
</evidence>
<dbReference type="GO" id="GO:0005743">
    <property type="term" value="C:mitochondrial inner membrane"/>
    <property type="evidence" value="ECO:0007669"/>
    <property type="project" value="UniProtKB-SubCell"/>
</dbReference>
<feature type="coiled-coil region" evidence="16">
    <location>
        <begin position="59"/>
        <end position="109"/>
    </location>
</feature>
<dbReference type="SUPFAM" id="SSF52540">
    <property type="entry name" value="P-loop containing nucleoside triphosphate hydrolases"/>
    <property type="match status" value="1"/>
</dbReference>
<keyword evidence="11" id="KW-0067">ATP-binding</keyword>
<dbReference type="Gene3D" id="1.50.40.10">
    <property type="entry name" value="Mitochondrial carrier domain"/>
    <property type="match status" value="1"/>
</dbReference>
<dbReference type="NCBIfam" id="NF040713">
    <property type="entry name" value="ZapE"/>
    <property type="match status" value="1"/>
</dbReference>
<dbReference type="PRINTS" id="PR00926">
    <property type="entry name" value="MITOCARRIER"/>
</dbReference>
<keyword evidence="9" id="KW-0934">Plastid</keyword>
<dbReference type="GO" id="GO:0016887">
    <property type="term" value="F:ATP hydrolysis activity"/>
    <property type="evidence" value="ECO:0007669"/>
    <property type="project" value="InterPro"/>
</dbReference>
<feature type="repeat" description="Solcar" evidence="15">
    <location>
        <begin position="779"/>
        <end position="867"/>
    </location>
</feature>
<dbReference type="InterPro" id="IPR023395">
    <property type="entry name" value="MCP_dom_sf"/>
</dbReference>
<feature type="repeat" description="Solcar" evidence="15">
    <location>
        <begin position="685"/>
        <end position="769"/>
    </location>
</feature>
<keyword evidence="16" id="KW-0175">Coiled coil</keyword>
<dbReference type="Pfam" id="PF00153">
    <property type="entry name" value="Mito_carr"/>
    <property type="match status" value="3"/>
</dbReference>
<dbReference type="Pfam" id="PF03969">
    <property type="entry name" value="AFG1_ATPase"/>
    <property type="match status" value="1"/>
</dbReference>
<dbReference type="SUPFAM" id="SSF103506">
    <property type="entry name" value="Mitochondrial carrier"/>
    <property type="match status" value="1"/>
</dbReference>
<keyword evidence="18" id="KW-1185">Reference proteome</keyword>
<evidence type="ECO:0000256" key="8">
    <source>
        <dbReference type="ARBA" id="ARBA00022741"/>
    </source>
</evidence>
<comment type="subcellular location">
    <subcellularLocation>
        <location evidence="1">Mitochondrion inner membrane</location>
        <topology evidence="1">Multi-pass membrane protein</topology>
    </subcellularLocation>
    <subcellularLocation>
        <location evidence="2">Plastid</location>
        <location evidence="2">Chloroplast inner membrane</location>
        <topology evidence="2">Multi-pass membrane protein</topology>
    </subcellularLocation>
</comment>
<protein>
    <submittedName>
        <fullName evidence="17">Lactation elevated protein 1 isoform X1</fullName>
    </submittedName>
</protein>
<dbReference type="InterPro" id="IPR018108">
    <property type="entry name" value="MCP_transmembrane"/>
</dbReference>
<evidence type="ECO:0000256" key="3">
    <source>
        <dbReference type="ARBA" id="ARBA00006375"/>
    </source>
</evidence>
<dbReference type="PANTHER" id="PTHR12169">
    <property type="entry name" value="ATPASE N2B"/>
    <property type="match status" value="1"/>
</dbReference>
<evidence type="ECO:0000256" key="15">
    <source>
        <dbReference type="PROSITE-ProRule" id="PRU00282"/>
    </source>
</evidence>
<dbReference type="AlphaFoldDB" id="A0A7J7BWM4"/>
<keyword evidence="13" id="KW-0496">Mitochondrion</keyword>
<comment type="caution">
    <text evidence="17">The sequence shown here is derived from an EMBL/GenBank/DDBJ whole genome shotgun (WGS) entry which is preliminary data.</text>
</comment>
<feature type="repeat" description="Solcar" evidence="15">
    <location>
        <begin position="591"/>
        <end position="674"/>
    </location>
</feature>
<dbReference type="InterPro" id="IPR005654">
    <property type="entry name" value="ATPase_AFG1-like"/>
</dbReference>
<gene>
    <name evidence="17" type="ORF">HS088_TW23G00980</name>
</gene>
<keyword evidence="14 15" id="KW-0472">Membrane</keyword>
<dbReference type="GO" id="GO:0055085">
    <property type="term" value="P:transmembrane transport"/>
    <property type="evidence" value="ECO:0007669"/>
    <property type="project" value="InterPro"/>
</dbReference>
<keyword evidence="9" id="KW-1001">Plastid inner membrane</keyword>
<dbReference type="InParanoid" id="A0A7J7BWM4"/>
<dbReference type="FunFam" id="1.50.40.10:FF:000150">
    <property type="entry name" value="Adenine nucleotide transporter BT1, chloroplastic/mitochondrial"/>
    <property type="match status" value="1"/>
</dbReference>
<organism evidence="17 18">
    <name type="scientific">Tripterygium wilfordii</name>
    <name type="common">Thunder God vine</name>
    <dbReference type="NCBI Taxonomy" id="458696"/>
    <lineage>
        <taxon>Eukaryota</taxon>
        <taxon>Viridiplantae</taxon>
        <taxon>Streptophyta</taxon>
        <taxon>Embryophyta</taxon>
        <taxon>Tracheophyta</taxon>
        <taxon>Spermatophyta</taxon>
        <taxon>Magnoliopsida</taxon>
        <taxon>eudicotyledons</taxon>
        <taxon>Gunneridae</taxon>
        <taxon>Pentapetalae</taxon>
        <taxon>rosids</taxon>
        <taxon>fabids</taxon>
        <taxon>Celastrales</taxon>
        <taxon>Celastraceae</taxon>
        <taxon>Tripterygium</taxon>
    </lineage>
</organism>
<dbReference type="InterPro" id="IPR027417">
    <property type="entry name" value="P-loop_NTPase"/>
</dbReference>
<dbReference type="EMBL" id="JAAARO010000023">
    <property type="protein sequence ID" value="KAF5726238.1"/>
    <property type="molecule type" value="Genomic_DNA"/>
</dbReference>
<evidence type="ECO:0000256" key="4">
    <source>
        <dbReference type="ARBA" id="ARBA00010322"/>
    </source>
</evidence>
<reference evidence="17 18" key="1">
    <citation type="journal article" date="2020" name="Nat. Commun.">
        <title>Genome of Tripterygium wilfordii and identification of cytochrome P450 involved in triptolide biosynthesis.</title>
        <authorList>
            <person name="Tu L."/>
            <person name="Su P."/>
            <person name="Zhang Z."/>
            <person name="Gao L."/>
            <person name="Wang J."/>
            <person name="Hu T."/>
            <person name="Zhou J."/>
            <person name="Zhang Y."/>
            <person name="Zhao Y."/>
            <person name="Liu Y."/>
            <person name="Song Y."/>
            <person name="Tong Y."/>
            <person name="Lu Y."/>
            <person name="Yang J."/>
            <person name="Xu C."/>
            <person name="Jia M."/>
            <person name="Peters R.J."/>
            <person name="Huang L."/>
            <person name="Gao W."/>
        </authorList>
    </citation>
    <scope>NUCLEOTIDE SEQUENCE [LARGE SCALE GENOMIC DNA]</scope>
    <source>
        <strain evidence="18">cv. XIE 37</strain>
        <tissue evidence="17">Leaf</tissue>
    </source>
</reference>
<dbReference type="FunCoup" id="A0A7J7BWM4">
    <property type="interactions" value="105"/>
</dbReference>
<keyword evidence="5" id="KW-0813">Transport</keyword>
<name>A0A7J7BWM4_TRIWF</name>
<dbReference type="PROSITE" id="PS50920">
    <property type="entry name" value="SOLCAR"/>
    <property type="match status" value="3"/>
</dbReference>
<dbReference type="InterPro" id="IPR002067">
    <property type="entry name" value="MCP"/>
</dbReference>
<dbReference type="FunFam" id="3.40.50.300:FF:001040">
    <property type="entry name" value="AFG1-like ATPase isoform C"/>
    <property type="match status" value="1"/>
</dbReference>
<dbReference type="Proteomes" id="UP000593562">
    <property type="component" value="Unassembled WGS sequence"/>
</dbReference>
<dbReference type="Gene3D" id="3.40.50.300">
    <property type="entry name" value="P-loop containing nucleotide triphosphate hydrolases"/>
    <property type="match status" value="1"/>
</dbReference>
<evidence type="ECO:0000256" key="16">
    <source>
        <dbReference type="SAM" id="Coils"/>
    </source>
</evidence>
<comment type="similarity">
    <text evidence="4">Belongs to the AFG1 ATPase family.</text>
</comment>
<keyword evidence="10" id="KW-0999">Mitochondrion inner membrane</keyword>
<dbReference type="GO" id="GO:0009706">
    <property type="term" value="C:chloroplast inner membrane"/>
    <property type="evidence" value="ECO:0007669"/>
    <property type="project" value="UniProtKB-SubCell"/>
</dbReference>
<evidence type="ECO:0000256" key="1">
    <source>
        <dbReference type="ARBA" id="ARBA00004448"/>
    </source>
</evidence>
<dbReference type="PANTHER" id="PTHR12169:SF6">
    <property type="entry name" value="AFG1-LIKE ATPASE"/>
    <property type="match status" value="1"/>
</dbReference>
<evidence type="ECO:0000313" key="17">
    <source>
        <dbReference type="EMBL" id="KAF5726238.1"/>
    </source>
</evidence>
<accession>A0A7J7BWM4</accession>
<evidence type="ECO:0000256" key="14">
    <source>
        <dbReference type="ARBA" id="ARBA00023136"/>
    </source>
</evidence>
<evidence type="ECO:0000256" key="9">
    <source>
        <dbReference type="ARBA" id="ARBA00022780"/>
    </source>
</evidence>
<keyword evidence="6 15" id="KW-0812">Transmembrane</keyword>
<evidence type="ECO:0000256" key="12">
    <source>
        <dbReference type="ARBA" id="ARBA00022989"/>
    </source>
</evidence>
<evidence type="ECO:0000313" key="18">
    <source>
        <dbReference type="Proteomes" id="UP000593562"/>
    </source>
</evidence>
<keyword evidence="12" id="KW-1133">Transmembrane helix</keyword>
<keyword evidence="7" id="KW-0677">Repeat</keyword>
<keyword evidence="8" id="KW-0547">Nucleotide-binding</keyword>
<comment type="similarity">
    <text evidence="3">Belongs to the mitochondrial carrier (TC 2.A.29) family.</text>
</comment>